<comment type="caution">
    <text evidence="6">The sequence shown here is derived from an EMBL/GenBank/DDBJ whole genome shotgun (WGS) entry which is preliminary data.</text>
</comment>
<dbReference type="InterPro" id="IPR013805">
    <property type="entry name" value="GrpE_CC"/>
</dbReference>
<dbReference type="EMBL" id="MHLO01000049">
    <property type="protein sequence ID" value="OGZ10637.1"/>
    <property type="molecule type" value="Genomic_DNA"/>
</dbReference>
<dbReference type="GO" id="GO:0042803">
    <property type="term" value="F:protein homodimerization activity"/>
    <property type="evidence" value="ECO:0007669"/>
    <property type="project" value="InterPro"/>
</dbReference>
<dbReference type="Gene3D" id="2.30.22.10">
    <property type="entry name" value="Head domain of nucleotide exchange factor GrpE"/>
    <property type="match status" value="1"/>
</dbReference>
<evidence type="ECO:0000256" key="3">
    <source>
        <dbReference type="HAMAP-Rule" id="MF_01151"/>
    </source>
</evidence>
<dbReference type="Proteomes" id="UP000178636">
    <property type="component" value="Unassembled WGS sequence"/>
</dbReference>
<dbReference type="GO" id="GO:0051082">
    <property type="term" value="F:unfolded protein binding"/>
    <property type="evidence" value="ECO:0007669"/>
    <property type="project" value="TreeGrafter"/>
</dbReference>
<evidence type="ECO:0000313" key="6">
    <source>
        <dbReference type="EMBL" id="OGZ10637.1"/>
    </source>
</evidence>
<dbReference type="Gene3D" id="3.90.20.20">
    <property type="match status" value="1"/>
</dbReference>
<feature type="region of interest" description="Disordered" evidence="5">
    <location>
        <begin position="1"/>
        <end position="52"/>
    </location>
</feature>
<dbReference type="AlphaFoldDB" id="A0A1G2DAI2"/>
<dbReference type="GO" id="GO:0000774">
    <property type="term" value="F:adenyl-nucleotide exchange factor activity"/>
    <property type="evidence" value="ECO:0007669"/>
    <property type="project" value="InterPro"/>
</dbReference>
<keyword evidence="3" id="KW-0346">Stress response</keyword>
<dbReference type="PANTHER" id="PTHR21237">
    <property type="entry name" value="GRPE PROTEIN"/>
    <property type="match status" value="1"/>
</dbReference>
<dbReference type="SUPFAM" id="SSF58014">
    <property type="entry name" value="Coiled-coil domain of nucleotide exchange factor GrpE"/>
    <property type="match status" value="1"/>
</dbReference>
<dbReference type="STRING" id="1798664.A3C93_03005"/>
<protein>
    <recommendedName>
        <fullName evidence="3">Protein GrpE</fullName>
    </recommendedName>
    <alternativeName>
        <fullName evidence="3">HSP-70 cofactor</fullName>
    </alternativeName>
</protein>
<sequence>MDKTDEQKKPKDRDIPEAGAAHKKADESVDDVVIESYNDDSGLGSGTTPEERIKRLREKLRTAEKEKAANLDGWQRAKADFINYKKREEENKGEFLKFAREELVNDLIPVLESFHMAFANKTAWAKVDESWRRGVEHIHAQLVQILGNHGVTPIDPAGAVFDPKEHTAIGTVETTDSGKYHKVAEVLQLGYRLNGKLIRSPRVKVYGAKSDATAETEKQ</sequence>
<dbReference type="GO" id="GO:0051087">
    <property type="term" value="F:protein-folding chaperone binding"/>
    <property type="evidence" value="ECO:0007669"/>
    <property type="project" value="InterPro"/>
</dbReference>
<evidence type="ECO:0000256" key="2">
    <source>
        <dbReference type="ARBA" id="ARBA00023186"/>
    </source>
</evidence>
<dbReference type="GO" id="GO:0006457">
    <property type="term" value="P:protein folding"/>
    <property type="evidence" value="ECO:0007669"/>
    <property type="project" value="InterPro"/>
</dbReference>
<evidence type="ECO:0000256" key="5">
    <source>
        <dbReference type="SAM" id="MobiDB-lite"/>
    </source>
</evidence>
<dbReference type="HAMAP" id="MF_01151">
    <property type="entry name" value="GrpE"/>
    <property type="match status" value="1"/>
</dbReference>
<gene>
    <name evidence="3" type="primary">grpE</name>
    <name evidence="6" type="ORF">A3C93_03005</name>
</gene>
<dbReference type="PANTHER" id="PTHR21237:SF23">
    <property type="entry name" value="GRPE PROTEIN HOMOLOG, MITOCHONDRIAL"/>
    <property type="match status" value="1"/>
</dbReference>
<comment type="subunit">
    <text evidence="3">Homodimer.</text>
</comment>
<evidence type="ECO:0000313" key="7">
    <source>
        <dbReference type="Proteomes" id="UP000178636"/>
    </source>
</evidence>
<name>A0A1G2DAI2_9BACT</name>
<comment type="similarity">
    <text evidence="1 3 4">Belongs to the GrpE family.</text>
</comment>
<dbReference type="PRINTS" id="PR00773">
    <property type="entry name" value="GRPEPROTEIN"/>
</dbReference>
<evidence type="ECO:0000256" key="4">
    <source>
        <dbReference type="RuleBase" id="RU004478"/>
    </source>
</evidence>
<comment type="subcellular location">
    <subcellularLocation>
        <location evidence="3">Cytoplasm</location>
    </subcellularLocation>
</comment>
<dbReference type="CDD" id="cd00446">
    <property type="entry name" value="GrpE"/>
    <property type="match status" value="1"/>
</dbReference>
<accession>A0A1G2DAI2</accession>
<reference evidence="6 7" key="1">
    <citation type="journal article" date="2016" name="Nat. Commun.">
        <title>Thousands of microbial genomes shed light on interconnected biogeochemical processes in an aquifer system.</title>
        <authorList>
            <person name="Anantharaman K."/>
            <person name="Brown C.T."/>
            <person name="Hug L.A."/>
            <person name="Sharon I."/>
            <person name="Castelle C.J."/>
            <person name="Probst A.J."/>
            <person name="Thomas B.C."/>
            <person name="Singh A."/>
            <person name="Wilkins M.J."/>
            <person name="Karaoz U."/>
            <person name="Brodie E.L."/>
            <person name="Williams K.H."/>
            <person name="Hubbard S.S."/>
            <person name="Banfield J.F."/>
        </authorList>
    </citation>
    <scope>NUCLEOTIDE SEQUENCE [LARGE SCALE GENOMIC DNA]</scope>
</reference>
<dbReference type="Pfam" id="PF01025">
    <property type="entry name" value="GrpE"/>
    <property type="match status" value="1"/>
</dbReference>
<proteinExistence type="inferred from homology"/>
<organism evidence="6 7">
    <name type="scientific">Candidatus Lloydbacteria bacterium RIFCSPHIGHO2_02_FULL_54_17</name>
    <dbReference type="NCBI Taxonomy" id="1798664"/>
    <lineage>
        <taxon>Bacteria</taxon>
        <taxon>Candidatus Lloydiibacteriota</taxon>
    </lineage>
</organism>
<dbReference type="GO" id="GO:0005737">
    <property type="term" value="C:cytoplasm"/>
    <property type="evidence" value="ECO:0007669"/>
    <property type="project" value="UniProtKB-SubCell"/>
</dbReference>
<comment type="function">
    <text evidence="3">Participates actively in the response to hyperosmotic and heat shock by preventing the aggregation of stress-denatured proteins, in association with DnaK and GrpE. It is the nucleotide exchange factor for DnaK and may function as a thermosensor. Unfolded proteins bind initially to DnaJ; upon interaction with the DnaJ-bound protein, DnaK hydrolyzes its bound ATP, resulting in the formation of a stable complex. GrpE releases ADP from DnaK; ATP binding to DnaK triggers the release of the substrate protein, thus completing the reaction cycle. Several rounds of ATP-dependent interactions between DnaJ, DnaK and GrpE are required for fully efficient folding.</text>
</comment>
<dbReference type="InterPro" id="IPR000740">
    <property type="entry name" value="GrpE"/>
</dbReference>
<keyword evidence="3" id="KW-0963">Cytoplasm</keyword>
<feature type="compositionally biased region" description="Basic and acidic residues" evidence="5">
    <location>
        <begin position="1"/>
        <end position="16"/>
    </location>
</feature>
<keyword evidence="2 3" id="KW-0143">Chaperone</keyword>
<dbReference type="InterPro" id="IPR009012">
    <property type="entry name" value="GrpE_head"/>
</dbReference>
<dbReference type="SUPFAM" id="SSF51064">
    <property type="entry name" value="Head domain of nucleotide exchange factor GrpE"/>
    <property type="match status" value="1"/>
</dbReference>
<evidence type="ECO:0000256" key="1">
    <source>
        <dbReference type="ARBA" id="ARBA00009054"/>
    </source>
</evidence>